<accession>A0ABP0MTI3</accession>
<dbReference type="Proteomes" id="UP001642464">
    <property type="component" value="Unassembled WGS sequence"/>
</dbReference>
<evidence type="ECO:0000313" key="2">
    <source>
        <dbReference type="Proteomes" id="UP001642464"/>
    </source>
</evidence>
<proteinExistence type="predicted"/>
<name>A0ABP0MTI3_9DINO</name>
<protein>
    <submittedName>
        <fullName evidence="1">Strictosidine-O-beta-D-glucosidase</fullName>
    </submittedName>
</protein>
<comment type="caution">
    <text evidence="1">The sequence shown here is derived from an EMBL/GenBank/DDBJ whole genome shotgun (WGS) entry which is preliminary data.</text>
</comment>
<evidence type="ECO:0000313" key="1">
    <source>
        <dbReference type="EMBL" id="CAK9054719.1"/>
    </source>
</evidence>
<keyword evidence="2" id="KW-1185">Reference proteome</keyword>
<organism evidence="1 2">
    <name type="scientific">Durusdinium trenchii</name>
    <dbReference type="NCBI Taxonomy" id="1381693"/>
    <lineage>
        <taxon>Eukaryota</taxon>
        <taxon>Sar</taxon>
        <taxon>Alveolata</taxon>
        <taxon>Dinophyceae</taxon>
        <taxon>Suessiales</taxon>
        <taxon>Symbiodiniaceae</taxon>
        <taxon>Durusdinium</taxon>
    </lineage>
</organism>
<dbReference type="EMBL" id="CAXAMM010024113">
    <property type="protein sequence ID" value="CAK9054719.1"/>
    <property type="molecule type" value="Genomic_DNA"/>
</dbReference>
<gene>
    <name evidence="1" type="ORF">SCF082_LOCUS29679</name>
</gene>
<sequence length="228" mass="26075">METLCCEHCELMEESRVCELSSKQELLKAQQILSESVKEQDNYEKLYTHVRENVGGQNLPATDLDFHQAYKMIHMLDSADFTCRSSLSEDELESIIAKFGNDPEVKELVSKLAPSHKYHHHDSDDEAPDADDAEMDCDKVIAVHRFMLEEVEKFVEQFKAAPGVFYDFATARVVTGIAVLVKIEDRFHMRKVDLDRAVACWSDLLDTDPDFRLITQKLNEALSEFDAP</sequence>
<reference evidence="1 2" key="1">
    <citation type="submission" date="2024-02" db="EMBL/GenBank/DDBJ databases">
        <authorList>
            <person name="Chen Y."/>
            <person name="Shah S."/>
            <person name="Dougan E. K."/>
            <person name="Thang M."/>
            <person name="Chan C."/>
        </authorList>
    </citation>
    <scope>NUCLEOTIDE SEQUENCE [LARGE SCALE GENOMIC DNA]</scope>
</reference>